<sequence>MGVVCSADLIAAFARRRAVGAFVRSTLWDSSCGQSDRLAGTRDTRATKMVDAGDAGDAAVAAHAWFERRFRESSGAAPFGNDNLELNLNQVSHVVVCLDAADDARNGRTHQSKFEPSPTHNLKAKAVAYPAVIVLGLSIPARVNPNDFIMSPSQTIAHGYARFPQVVVQPQPVALATFCTR</sequence>
<gene>
    <name evidence="1" type="ORF">H634G_00059</name>
</gene>
<evidence type="ECO:0000313" key="1">
    <source>
        <dbReference type="EMBL" id="KJK84538.1"/>
    </source>
</evidence>
<name>A0A0D9PEK6_METAN</name>
<keyword evidence="2" id="KW-1185">Reference proteome</keyword>
<protein>
    <submittedName>
        <fullName evidence="1">Uncharacterized protein</fullName>
    </submittedName>
</protein>
<dbReference type="Proteomes" id="UP000054544">
    <property type="component" value="Unassembled WGS sequence"/>
</dbReference>
<evidence type="ECO:0000313" key="2">
    <source>
        <dbReference type="Proteomes" id="UP000054544"/>
    </source>
</evidence>
<accession>A0A0D9PEK6</accession>
<organism evidence="1 2">
    <name type="scientific">Metarhizium anisopliae BRIP 53293</name>
    <dbReference type="NCBI Taxonomy" id="1291518"/>
    <lineage>
        <taxon>Eukaryota</taxon>
        <taxon>Fungi</taxon>
        <taxon>Dikarya</taxon>
        <taxon>Ascomycota</taxon>
        <taxon>Pezizomycotina</taxon>
        <taxon>Sordariomycetes</taxon>
        <taxon>Hypocreomycetidae</taxon>
        <taxon>Hypocreales</taxon>
        <taxon>Clavicipitaceae</taxon>
        <taxon>Metarhizium</taxon>
    </lineage>
</organism>
<dbReference type="AlphaFoldDB" id="A0A0D9PEK6"/>
<reference evidence="2" key="1">
    <citation type="journal article" date="2014" name="BMC Genomics">
        <title>The genome sequence of the biocontrol fungus Metarhizium anisopliae and comparative genomics of Metarhizium species.</title>
        <authorList>
            <person name="Pattemore J.A."/>
            <person name="Hane J.K."/>
            <person name="Williams A.H."/>
            <person name="Wilson B.A."/>
            <person name="Stodart B.J."/>
            <person name="Ash G.J."/>
        </authorList>
    </citation>
    <scope>NUCLEOTIDE SEQUENCE [LARGE SCALE GENOMIC DNA]</scope>
    <source>
        <strain evidence="2">BRIP 53293</strain>
    </source>
</reference>
<proteinExistence type="predicted"/>
<dbReference type="EMBL" id="KE384718">
    <property type="protein sequence ID" value="KJK84538.1"/>
    <property type="molecule type" value="Genomic_DNA"/>
</dbReference>